<dbReference type="Proteomes" id="UP000287910">
    <property type="component" value="Unassembled WGS sequence"/>
</dbReference>
<protein>
    <submittedName>
        <fullName evidence="1">Uncharacterized protein</fullName>
    </submittedName>
</protein>
<gene>
    <name evidence="1" type="ORF">EK386_12540</name>
</gene>
<accession>A0A3S0R5Q7</accession>
<organism evidence="1 2">
    <name type="scientific">Lysinibacillus antri</name>
    <dbReference type="NCBI Taxonomy" id="2498145"/>
    <lineage>
        <taxon>Bacteria</taxon>
        <taxon>Bacillati</taxon>
        <taxon>Bacillota</taxon>
        <taxon>Bacilli</taxon>
        <taxon>Bacillales</taxon>
        <taxon>Bacillaceae</taxon>
        <taxon>Lysinibacillus</taxon>
    </lineage>
</organism>
<dbReference type="AlphaFoldDB" id="A0A3S0R5Q7"/>
<evidence type="ECO:0000313" key="1">
    <source>
        <dbReference type="EMBL" id="RUL51305.1"/>
    </source>
</evidence>
<reference evidence="1 2" key="1">
    <citation type="submission" date="2018-12" db="EMBL/GenBank/DDBJ databases">
        <title>Lysinibacillus antri sp. nov., isolated from a cave soil.</title>
        <authorList>
            <person name="Narsing Rao M.P."/>
            <person name="Zhang H."/>
            <person name="Dong Z.-Y."/>
            <person name="Niu X.-K."/>
            <person name="Zhang K."/>
            <person name="Fang B.-Z."/>
            <person name="Kang Y.-Q."/>
            <person name="Xiao M."/>
            <person name="Li W.-J."/>
        </authorList>
    </citation>
    <scope>NUCLEOTIDE SEQUENCE [LARGE SCALE GENOMIC DNA]</scope>
    <source>
        <strain evidence="1 2">SYSU K30002</strain>
    </source>
</reference>
<sequence>MKLKHYKEEIIWLLKAMAKGKTTEDVLSFWSALVELQTPKVEKKPVHHSRKRVTVIGEPHIVYANTDLFDQLPEKDKAVLLTSDEQTHLSIAQWSSHPFIKWVDVLYLPPACIKEHLNQFESATLLIDDKLPFWSRSLFSDNRIANLVGTKSINLPAAYQTIRVVHSKEFIYDVLLDDVIATPITTTRFNRIPTELPKDFITKMYLQENNLEQKRITLMDEAAMNMINTYWLANNPNIESWLPTLLEAIERLLSIRKSCHESPEHIISMMRTWGEELTHVNGA</sequence>
<evidence type="ECO:0000313" key="2">
    <source>
        <dbReference type="Proteomes" id="UP000287910"/>
    </source>
</evidence>
<dbReference type="EMBL" id="RYYR01000016">
    <property type="protein sequence ID" value="RUL51305.1"/>
    <property type="molecule type" value="Genomic_DNA"/>
</dbReference>
<name>A0A3S0R5Q7_9BACI</name>
<comment type="caution">
    <text evidence="1">The sequence shown here is derived from an EMBL/GenBank/DDBJ whole genome shotgun (WGS) entry which is preliminary data.</text>
</comment>
<keyword evidence="2" id="KW-1185">Reference proteome</keyword>
<dbReference type="RefSeq" id="WP_126659517.1">
    <property type="nucleotide sequence ID" value="NZ_RYYR01000016.1"/>
</dbReference>
<proteinExistence type="predicted"/>